<dbReference type="EMBL" id="JAMSLR010000001">
    <property type="protein sequence ID" value="MCM8748075.1"/>
    <property type="molecule type" value="Genomic_DNA"/>
</dbReference>
<dbReference type="RefSeq" id="WP_284055853.1">
    <property type="nucleotide sequence ID" value="NZ_JAMSLR010000001.1"/>
</dbReference>
<feature type="domain" description="Putative regulatory protein FmdB zinc ribbon" evidence="2">
    <location>
        <begin position="1"/>
        <end position="44"/>
    </location>
</feature>
<evidence type="ECO:0000256" key="1">
    <source>
        <dbReference type="SAM" id="MobiDB-lite"/>
    </source>
</evidence>
<dbReference type="AlphaFoldDB" id="A0AA41WD10"/>
<proteinExistence type="predicted"/>
<feature type="compositionally biased region" description="Acidic residues" evidence="1">
    <location>
        <begin position="56"/>
        <end position="89"/>
    </location>
</feature>
<dbReference type="PANTHER" id="PTHR34404:SF3">
    <property type="entry name" value="REGULATORY PROTEIN, FMDB FAMILY"/>
    <property type="match status" value="1"/>
</dbReference>
<dbReference type="SMART" id="SM00834">
    <property type="entry name" value="CxxC_CXXC_SSSS"/>
    <property type="match status" value="1"/>
</dbReference>
<feature type="region of interest" description="Disordered" evidence="1">
    <location>
        <begin position="52"/>
        <end position="145"/>
    </location>
</feature>
<dbReference type="NCBIfam" id="TIGR02605">
    <property type="entry name" value="CxxC_CxxC_SSSS"/>
    <property type="match status" value="1"/>
</dbReference>
<dbReference type="InterPro" id="IPR013429">
    <property type="entry name" value="Regulatory_FmdB_Zinc_ribbon"/>
</dbReference>
<dbReference type="PANTHER" id="PTHR34404">
    <property type="entry name" value="REGULATORY PROTEIN, FMDB FAMILY"/>
    <property type="match status" value="1"/>
</dbReference>
<protein>
    <submittedName>
        <fullName evidence="3">Zinc ribbon domain-containing protein</fullName>
    </submittedName>
</protein>
<evidence type="ECO:0000259" key="2">
    <source>
        <dbReference type="SMART" id="SM00834"/>
    </source>
</evidence>
<dbReference type="Proteomes" id="UP001165306">
    <property type="component" value="Unassembled WGS sequence"/>
</dbReference>
<organism evidence="3 4">
    <name type="scientific">Thermalbibacter longus</name>
    <dbReference type="NCBI Taxonomy" id="2951981"/>
    <lineage>
        <taxon>Bacteria</taxon>
        <taxon>Pseudomonadati</taxon>
        <taxon>Thermomicrobiota</taxon>
        <taxon>Thermomicrobia</taxon>
        <taxon>Thermomicrobiales</taxon>
        <taxon>Thermomicrobiaceae</taxon>
        <taxon>Thermalbibacter</taxon>
    </lineage>
</organism>
<keyword evidence="4" id="KW-1185">Reference proteome</keyword>
<reference evidence="3" key="1">
    <citation type="submission" date="2022-06" db="EMBL/GenBank/DDBJ databases">
        <title>CFH 74404 Thermomicrobiaceae sp.</title>
        <authorList>
            <person name="Ming H."/>
            <person name="Li W.-J."/>
            <person name="Zhao Z."/>
        </authorList>
    </citation>
    <scope>NUCLEOTIDE SEQUENCE</scope>
    <source>
        <strain evidence="3">CFH 74404</strain>
    </source>
</reference>
<sequence length="145" mass="16317">MPIYEYRCLACRRRFSVFYRSFSAVSETAICPRCGATRVERLISRVTVLRGQSGDGDFEDADDSFDEELADGDEDWPPLDEEGIPDTDDPRELAQWTRRMSAELGEPLDPALDQALTDLERGADPDEVFERLESEPPPEAPSETA</sequence>
<feature type="compositionally biased region" description="Basic and acidic residues" evidence="1">
    <location>
        <begin position="118"/>
        <end position="134"/>
    </location>
</feature>
<feature type="compositionally biased region" description="Pro residues" evidence="1">
    <location>
        <begin position="135"/>
        <end position="145"/>
    </location>
</feature>
<accession>A0AA41WD10</accession>
<evidence type="ECO:0000313" key="4">
    <source>
        <dbReference type="Proteomes" id="UP001165306"/>
    </source>
</evidence>
<comment type="caution">
    <text evidence="3">The sequence shown here is derived from an EMBL/GenBank/DDBJ whole genome shotgun (WGS) entry which is preliminary data.</text>
</comment>
<gene>
    <name evidence="3" type="ORF">NET02_02840</name>
</gene>
<dbReference type="Pfam" id="PF09723">
    <property type="entry name" value="Zn_ribbon_8"/>
    <property type="match status" value="1"/>
</dbReference>
<evidence type="ECO:0000313" key="3">
    <source>
        <dbReference type="EMBL" id="MCM8748075.1"/>
    </source>
</evidence>
<name>A0AA41WD10_9BACT</name>